<evidence type="ECO:0000313" key="20">
    <source>
        <dbReference type="Proteomes" id="UP001500573"/>
    </source>
</evidence>
<dbReference type="InterPro" id="IPR022880">
    <property type="entry name" value="DNApol_IV"/>
</dbReference>
<keyword evidence="12" id="KW-0238">DNA-binding</keyword>
<dbReference type="Gene3D" id="3.30.70.270">
    <property type="match status" value="1"/>
</dbReference>
<keyword evidence="4 12" id="KW-0548">Nucleotidyltransferase</keyword>
<dbReference type="InterPro" id="IPR036775">
    <property type="entry name" value="DNA_pol_Y-fam_lit_finger_sf"/>
</dbReference>
<keyword evidence="5 12" id="KW-0235">DNA replication</keyword>
<dbReference type="GO" id="GO:0003887">
    <property type="term" value="F:DNA-directed DNA polymerase activity"/>
    <property type="evidence" value="ECO:0007669"/>
    <property type="project" value="UniProtKB-UniRule"/>
</dbReference>
<dbReference type="Gene3D" id="1.10.150.20">
    <property type="entry name" value="5' to 3' exonuclease, C-terminal subdomain"/>
    <property type="match status" value="1"/>
</dbReference>
<dbReference type="HAMAP" id="MF_01113">
    <property type="entry name" value="DNApol_IV"/>
    <property type="match status" value="1"/>
</dbReference>
<comment type="similarity">
    <text evidence="1 12">Belongs to the DNA polymerase type-Y family.</text>
</comment>
<dbReference type="SUPFAM" id="SSF100879">
    <property type="entry name" value="Lesion bypass DNA polymerase (Y-family), little finger domain"/>
    <property type="match status" value="1"/>
</dbReference>
<feature type="domain" description="UmuC" evidence="13">
    <location>
        <begin position="10"/>
        <end position="202"/>
    </location>
</feature>
<organism evidence="18">
    <name type="scientific">Castellaniella ginsengisoli</name>
    <dbReference type="NCBI Taxonomy" id="546114"/>
    <lineage>
        <taxon>Bacteria</taxon>
        <taxon>Pseudomonadati</taxon>
        <taxon>Pseudomonadota</taxon>
        <taxon>Betaproteobacteria</taxon>
        <taxon>Burkholderiales</taxon>
        <taxon>Alcaligenaceae</taxon>
        <taxon>Castellaniella</taxon>
    </lineage>
</organism>
<keyword evidence="8 12" id="KW-0460">Magnesium</keyword>
<keyword evidence="20" id="KW-1185">Reference proteome</keyword>
<gene>
    <name evidence="12 18" type="primary">dinB</name>
    <name evidence="18" type="ORF">ABRY94_01750</name>
    <name evidence="15" type="ORF">ABRY99_02085</name>
    <name evidence="16" type="ORF">ABRZ04_00115</name>
    <name evidence="19" type="ORF">ABRZ07_04720</name>
    <name evidence="17" type="ORF">ABRZ09_07925</name>
    <name evidence="14" type="ORF">GCM10009108_16590</name>
</gene>
<evidence type="ECO:0000313" key="18">
    <source>
        <dbReference type="EMBL" id="XDJ69547.1"/>
    </source>
</evidence>
<evidence type="ECO:0000256" key="8">
    <source>
        <dbReference type="ARBA" id="ARBA00022842"/>
    </source>
</evidence>
<proteinExistence type="inferred from homology"/>
<dbReference type="InterPro" id="IPR024728">
    <property type="entry name" value="PolY_HhH_motif"/>
</dbReference>
<dbReference type="NCBIfam" id="NF002677">
    <property type="entry name" value="PRK02406.1"/>
    <property type="match status" value="1"/>
</dbReference>
<dbReference type="Gene3D" id="3.40.1170.60">
    <property type="match status" value="1"/>
</dbReference>
<dbReference type="GO" id="GO:0005829">
    <property type="term" value="C:cytosol"/>
    <property type="evidence" value="ECO:0007669"/>
    <property type="project" value="TreeGrafter"/>
</dbReference>
<evidence type="ECO:0000313" key="16">
    <source>
        <dbReference type="EMBL" id="XDJ47513.1"/>
    </source>
</evidence>
<reference evidence="14" key="1">
    <citation type="journal article" date="2014" name="Int. J. Syst. Evol. Microbiol.">
        <title>Complete genome of a new Firmicutes species belonging to the dominant human colonic microbiota ('Ruminococcus bicirculans') reveals two chromosomes and a selective capacity to utilize plant glucans.</title>
        <authorList>
            <consortium name="NISC Comparative Sequencing Program"/>
            <person name="Wegmann U."/>
            <person name="Louis P."/>
            <person name="Goesmann A."/>
            <person name="Henrissat B."/>
            <person name="Duncan S.H."/>
            <person name="Flint H.J."/>
        </authorList>
    </citation>
    <scope>NUCLEOTIDE SEQUENCE</scope>
    <source>
        <strain evidence="14">JCM 15515</strain>
    </source>
</reference>
<dbReference type="EMBL" id="BAAAEX010000010">
    <property type="protein sequence ID" value="GAA0778951.1"/>
    <property type="molecule type" value="Genomic_DNA"/>
</dbReference>
<accession>A0AB39EQJ5</accession>
<dbReference type="InterPro" id="IPR050116">
    <property type="entry name" value="DNA_polymerase-Y"/>
</dbReference>
<dbReference type="GO" id="GO:0003684">
    <property type="term" value="F:damaged DNA binding"/>
    <property type="evidence" value="ECO:0007669"/>
    <property type="project" value="InterPro"/>
</dbReference>
<dbReference type="Proteomes" id="UP001500573">
    <property type="component" value="Unassembled WGS sequence"/>
</dbReference>
<dbReference type="Pfam" id="PF11798">
    <property type="entry name" value="IMS_HHH"/>
    <property type="match status" value="1"/>
</dbReference>
<dbReference type="GO" id="GO:0000287">
    <property type="term" value="F:magnesium ion binding"/>
    <property type="evidence" value="ECO:0007669"/>
    <property type="project" value="UniProtKB-UniRule"/>
</dbReference>
<comment type="function">
    <text evidence="12">Poorly processive, error-prone DNA polymerase involved in untargeted mutagenesis. Copies undamaged DNA at stalled replication forks, which arise in vivo from mismatched or misaligned primer ends. These misaligned primers can be extended by PolIV. Exhibits no 3'-5' exonuclease (proofreading) activity. May be involved in translesional synthesis, in conjunction with the beta clamp from PolIII.</text>
</comment>
<dbReference type="InterPro" id="IPR017961">
    <property type="entry name" value="DNA_pol_Y-fam_little_finger"/>
</dbReference>
<evidence type="ECO:0000313" key="19">
    <source>
        <dbReference type="EMBL" id="XDJ80813.1"/>
    </source>
</evidence>
<dbReference type="Pfam" id="PF11799">
    <property type="entry name" value="IMS_C"/>
    <property type="match status" value="1"/>
</dbReference>
<dbReference type="EMBL" id="CP158252">
    <property type="protein sequence ID" value="XDJ42386.1"/>
    <property type="molecule type" value="Genomic_DNA"/>
</dbReference>
<keyword evidence="10 12" id="KW-0234">DNA repair</keyword>
<feature type="binding site" evidence="12">
    <location>
        <position position="123"/>
    </location>
    <ligand>
        <name>Mg(2+)</name>
        <dbReference type="ChEBI" id="CHEBI:18420"/>
    </ligand>
</feature>
<reference evidence="14" key="3">
    <citation type="submission" date="2023-12" db="EMBL/GenBank/DDBJ databases">
        <authorList>
            <person name="Sun Q."/>
            <person name="Inoue M."/>
        </authorList>
    </citation>
    <scope>NUCLEOTIDE SEQUENCE</scope>
    <source>
        <strain evidence="14">JCM 15515</strain>
    </source>
</reference>
<comment type="subunit">
    <text evidence="12">Monomer.</text>
</comment>
<evidence type="ECO:0000256" key="1">
    <source>
        <dbReference type="ARBA" id="ARBA00010945"/>
    </source>
</evidence>
<dbReference type="GO" id="GO:0009432">
    <property type="term" value="P:SOS response"/>
    <property type="evidence" value="ECO:0007669"/>
    <property type="project" value="TreeGrafter"/>
</dbReference>
<dbReference type="EC" id="2.7.7.7" evidence="12"/>
<evidence type="ECO:0000256" key="5">
    <source>
        <dbReference type="ARBA" id="ARBA00022705"/>
    </source>
</evidence>
<dbReference type="GO" id="GO:0042276">
    <property type="term" value="P:error-prone translesion synthesis"/>
    <property type="evidence" value="ECO:0007669"/>
    <property type="project" value="TreeGrafter"/>
</dbReference>
<keyword evidence="7 12" id="KW-0227">DNA damage</keyword>
<keyword evidence="3 12" id="KW-0808">Transferase</keyword>
<dbReference type="EMBL" id="CP158255">
    <property type="protein sequence ID" value="XDJ49189.1"/>
    <property type="molecule type" value="Genomic_DNA"/>
</dbReference>
<evidence type="ECO:0000256" key="12">
    <source>
        <dbReference type="HAMAP-Rule" id="MF_01113"/>
    </source>
</evidence>
<evidence type="ECO:0000256" key="7">
    <source>
        <dbReference type="ARBA" id="ARBA00022763"/>
    </source>
</evidence>
<dbReference type="EMBL" id="CP158254">
    <property type="protein sequence ID" value="XDJ47513.1"/>
    <property type="molecule type" value="Genomic_DNA"/>
</dbReference>
<evidence type="ECO:0000256" key="10">
    <source>
        <dbReference type="ARBA" id="ARBA00023204"/>
    </source>
</evidence>
<dbReference type="AlphaFoldDB" id="A0AB39EQJ5"/>
<dbReference type="GO" id="GO:0006261">
    <property type="term" value="P:DNA-templated DNA replication"/>
    <property type="evidence" value="ECO:0007669"/>
    <property type="project" value="UniProtKB-UniRule"/>
</dbReference>
<dbReference type="SUPFAM" id="SSF56672">
    <property type="entry name" value="DNA/RNA polymerases"/>
    <property type="match status" value="1"/>
</dbReference>
<dbReference type="Gene3D" id="3.30.1490.100">
    <property type="entry name" value="DNA polymerase, Y-family, little finger domain"/>
    <property type="match status" value="1"/>
</dbReference>
<keyword evidence="6 12" id="KW-0479">Metal-binding</keyword>
<reference evidence="18" key="4">
    <citation type="submission" date="2024-05" db="EMBL/GenBank/DDBJ databases">
        <authorList>
            <person name="Luo Y.-C."/>
            <person name="Nicholds J."/>
            <person name="Mortimer T."/>
            <person name="Maboni G."/>
        </authorList>
    </citation>
    <scope>NUCLEOTIDE SEQUENCE</scope>
    <source>
        <strain evidence="19">141555</strain>
        <strain evidence="18">144863</strain>
        <strain evidence="17">151108</strain>
        <strain evidence="16">151836</strain>
        <strain evidence="15">153920</strain>
    </source>
</reference>
<feature type="site" description="Substrate discrimination" evidence="12">
    <location>
        <position position="19"/>
    </location>
</feature>
<dbReference type="RefSeq" id="WP_343837438.1">
    <property type="nucleotide sequence ID" value="NZ_BAAAEX010000010.1"/>
</dbReference>
<dbReference type="PANTHER" id="PTHR11076">
    <property type="entry name" value="DNA REPAIR POLYMERASE UMUC / TRANSFERASE FAMILY MEMBER"/>
    <property type="match status" value="1"/>
</dbReference>
<evidence type="ECO:0000313" key="14">
    <source>
        <dbReference type="EMBL" id="GAA0778951.1"/>
    </source>
</evidence>
<dbReference type="InterPro" id="IPR043502">
    <property type="entry name" value="DNA/RNA_pol_sf"/>
</dbReference>
<sequence>MSAAVPARRIAHLDMDAFYASVELLRHPGLRGRPVVIGGHGPPPAEGGYALLRDYVGRGVITTATYEARALGVHSAMGMMKAARLAPEAVMLPVDFPAYRHYSRLFKAAVAAIAPCIEDRGIDEIYIDLTGLPQESGTLARLLKQAVRDATGLSCSIGISPNKLLSKIASDLDKPDGITLIGPGDLERRIWPLPVSKVNGIGPKATRKLQALGIETVGGLAQAAPALLQQHFGLGTAQWLLDVAHGIDERPVVTQSEPKSLSRETTFERDLHVRRDRPLLSRIFLELCERLAADLARKGVRGATVGIKLRFDNFQVVTRDLTLDAAVGDARAIHRAAGQCLKRVPLERRLRLLGVRVSKLEPVGAEDRPHPVQLDLY</sequence>
<evidence type="ECO:0000313" key="15">
    <source>
        <dbReference type="EMBL" id="XDJ42386.1"/>
    </source>
</evidence>
<keyword evidence="9 12" id="KW-0239">DNA-directed DNA polymerase</keyword>
<dbReference type="PANTHER" id="PTHR11076:SF33">
    <property type="entry name" value="DNA POLYMERASE KAPPA"/>
    <property type="match status" value="1"/>
</dbReference>
<evidence type="ECO:0000256" key="4">
    <source>
        <dbReference type="ARBA" id="ARBA00022695"/>
    </source>
</evidence>
<evidence type="ECO:0000256" key="11">
    <source>
        <dbReference type="ARBA" id="ARBA00049244"/>
    </source>
</evidence>
<keyword evidence="12" id="KW-0963">Cytoplasm</keyword>
<dbReference type="Pfam" id="PF00817">
    <property type="entry name" value="IMS"/>
    <property type="match status" value="1"/>
</dbReference>
<evidence type="ECO:0000256" key="2">
    <source>
        <dbReference type="ARBA" id="ARBA00022457"/>
    </source>
</evidence>
<evidence type="ECO:0000256" key="6">
    <source>
        <dbReference type="ARBA" id="ARBA00022723"/>
    </source>
</evidence>
<dbReference type="InterPro" id="IPR043128">
    <property type="entry name" value="Rev_trsase/Diguanyl_cyclase"/>
</dbReference>
<dbReference type="CDD" id="cd03586">
    <property type="entry name" value="PolY_Pol_IV_kappa"/>
    <property type="match status" value="1"/>
</dbReference>
<dbReference type="PROSITE" id="PS50173">
    <property type="entry name" value="UMUC"/>
    <property type="match status" value="1"/>
</dbReference>
<reference evidence="20" key="2">
    <citation type="journal article" date="2019" name="Int. J. Syst. Evol. Microbiol.">
        <title>The Global Catalogue of Microorganisms (GCM) 10K type strain sequencing project: providing services to taxonomists for standard genome sequencing and annotation.</title>
        <authorList>
            <consortium name="The Broad Institute Genomics Platform"/>
            <consortium name="The Broad Institute Genome Sequencing Center for Infectious Disease"/>
            <person name="Wu L."/>
            <person name="Ma J."/>
        </authorList>
    </citation>
    <scope>NUCLEOTIDE SEQUENCE [LARGE SCALE GENOMIC DNA]</scope>
    <source>
        <strain evidence="20">JCM 15515</strain>
    </source>
</reference>
<dbReference type="FunFam" id="3.30.1490.100:FF:000004">
    <property type="entry name" value="DNA polymerase IV"/>
    <property type="match status" value="1"/>
</dbReference>
<dbReference type="InterPro" id="IPR001126">
    <property type="entry name" value="UmuC"/>
</dbReference>
<comment type="subcellular location">
    <subcellularLocation>
        <location evidence="12">Cytoplasm</location>
    </subcellularLocation>
</comment>
<evidence type="ECO:0000313" key="17">
    <source>
        <dbReference type="EMBL" id="XDJ49189.1"/>
    </source>
</evidence>
<dbReference type="EMBL" id="CP158267">
    <property type="protein sequence ID" value="XDJ80813.1"/>
    <property type="molecule type" value="Genomic_DNA"/>
</dbReference>
<evidence type="ECO:0000256" key="3">
    <source>
        <dbReference type="ARBA" id="ARBA00022679"/>
    </source>
</evidence>
<evidence type="ECO:0000256" key="9">
    <source>
        <dbReference type="ARBA" id="ARBA00022932"/>
    </source>
</evidence>
<evidence type="ECO:0000259" key="13">
    <source>
        <dbReference type="PROSITE" id="PS50173"/>
    </source>
</evidence>
<dbReference type="EMBL" id="CP158262">
    <property type="protein sequence ID" value="XDJ69547.1"/>
    <property type="molecule type" value="Genomic_DNA"/>
</dbReference>
<name>A0AB39EQJ5_9BURK</name>
<dbReference type="GO" id="GO:0006281">
    <property type="term" value="P:DNA repair"/>
    <property type="evidence" value="ECO:0007669"/>
    <property type="project" value="UniProtKB-UniRule"/>
</dbReference>
<comment type="catalytic activity">
    <reaction evidence="11 12">
        <text>DNA(n) + a 2'-deoxyribonucleoside 5'-triphosphate = DNA(n+1) + diphosphate</text>
        <dbReference type="Rhea" id="RHEA:22508"/>
        <dbReference type="Rhea" id="RHEA-COMP:17339"/>
        <dbReference type="Rhea" id="RHEA-COMP:17340"/>
        <dbReference type="ChEBI" id="CHEBI:33019"/>
        <dbReference type="ChEBI" id="CHEBI:61560"/>
        <dbReference type="ChEBI" id="CHEBI:173112"/>
        <dbReference type="EC" id="2.7.7.7"/>
    </reaction>
</comment>
<comment type="cofactor">
    <cofactor evidence="12">
        <name>Mg(2+)</name>
        <dbReference type="ChEBI" id="CHEBI:18420"/>
    </cofactor>
    <text evidence="12">Binds 2 magnesium ions per subunit.</text>
</comment>
<keyword evidence="2 12" id="KW-0515">Mutator protein</keyword>
<feature type="active site" evidence="12">
    <location>
        <position position="124"/>
    </location>
</feature>
<protein>
    <recommendedName>
        <fullName evidence="12">DNA polymerase IV</fullName>
        <shortName evidence="12">Pol IV</shortName>
        <ecNumber evidence="12">2.7.7.7</ecNumber>
    </recommendedName>
</protein>
<feature type="binding site" evidence="12">
    <location>
        <position position="14"/>
    </location>
    <ligand>
        <name>Mg(2+)</name>
        <dbReference type="ChEBI" id="CHEBI:18420"/>
    </ligand>
</feature>